<proteinExistence type="predicted"/>
<evidence type="ECO:0000313" key="1">
    <source>
        <dbReference type="EMBL" id="SDN15964.1"/>
    </source>
</evidence>
<accession>A0A1G9Z3X3</accession>
<dbReference type="EMBL" id="FNID01000012">
    <property type="protein sequence ID" value="SDN15964.1"/>
    <property type="molecule type" value="Genomic_DNA"/>
</dbReference>
<dbReference type="AlphaFoldDB" id="A0A1G9Z3X3"/>
<gene>
    <name evidence="1" type="ORF">SAMN05192585_11282</name>
</gene>
<sequence length="305" mass="36242">MPRYREFFCLFLKPKQLFLWLMPRYFRWMPDRLYLKLVFRVDMGKPLHLNPPVTFNEKLQWLKLYNRNPEYTKMVDKYEVRKIVEEKIGAQYLIPLLGVWNSADEIDFDSLPSQFVLKCTHDSGSVIVCKDKASLDIPAIREKLKKSLRRKYYYFGREWPYKNVPHKVVAEQFILDGKGLATLTDYKFYCFNGVVDSVMLCLDRDTGDTKFYFFDENWNLRRYNLRGKAAPEGFTLPKPKGMDRMFEIARILSKGIPYVRVDLYNCDGDIFFGELTLFPQSGFDPNYLLETDKYFGQLIKLENMP</sequence>
<name>A0A1G9Z3X3_9FIRM</name>
<dbReference type="Pfam" id="PF14305">
    <property type="entry name" value="ATPgrasp_TupA"/>
    <property type="match status" value="1"/>
</dbReference>
<reference evidence="1 2" key="1">
    <citation type="submission" date="2016-10" db="EMBL/GenBank/DDBJ databases">
        <authorList>
            <person name="de Groot N.N."/>
        </authorList>
    </citation>
    <scope>NUCLEOTIDE SEQUENCE [LARGE SCALE GENOMIC DNA]</scope>
    <source>
        <strain evidence="1 2">CGMCC 1.5012</strain>
    </source>
</reference>
<organism evidence="1 2">
    <name type="scientific">Acetanaerobacterium elongatum</name>
    <dbReference type="NCBI Taxonomy" id="258515"/>
    <lineage>
        <taxon>Bacteria</taxon>
        <taxon>Bacillati</taxon>
        <taxon>Bacillota</taxon>
        <taxon>Clostridia</taxon>
        <taxon>Eubacteriales</taxon>
        <taxon>Oscillospiraceae</taxon>
        <taxon>Acetanaerobacterium</taxon>
    </lineage>
</organism>
<dbReference type="InterPro" id="IPR029465">
    <property type="entry name" value="ATPgrasp_TupA"/>
</dbReference>
<dbReference type="STRING" id="258515.SAMN05192585_11282"/>
<evidence type="ECO:0000313" key="2">
    <source>
        <dbReference type="Proteomes" id="UP000199182"/>
    </source>
</evidence>
<dbReference type="Proteomes" id="UP000199182">
    <property type="component" value="Unassembled WGS sequence"/>
</dbReference>
<keyword evidence="2" id="KW-1185">Reference proteome</keyword>
<protein>
    <submittedName>
        <fullName evidence="1">TupA-like ATPgrasp</fullName>
    </submittedName>
</protein>